<evidence type="ECO:0000313" key="3">
    <source>
        <dbReference type="Proteomes" id="UP000274131"/>
    </source>
</evidence>
<accession>A0A0N4VLG1</accession>
<name>A0A0N4VLG1_ENTVE</name>
<evidence type="ECO:0000259" key="1">
    <source>
        <dbReference type="Pfam" id="PF03372"/>
    </source>
</evidence>
<proteinExistence type="predicted"/>
<dbReference type="InterPro" id="IPR005135">
    <property type="entry name" value="Endo/exonuclease/phosphatase"/>
</dbReference>
<dbReference type="InterPro" id="IPR050410">
    <property type="entry name" value="CCR4/nocturin_mRNA_transcr"/>
</dbReference>
<dbReference type="Pfam" id="PF03372">
    <property type="entry name" value="Exo_endo_phos"/>
    <property type="match status" value="1"/>
</dbReference>
<dbReference type="Proteomes" id="UP000274131">
    <property type="component" value="Unassembled WGS sequence"/>
</dbReference>
<dbReference type="GO" id="GO:0000175">
    <property type="term" value="F:3'-5'-RNA exonuclease activity"/>
    <property type="evidence" value="ECO:0007669"/>
    <property type="project" value="TreeGrafter"/>
</dbReference>
<feature type="domain" description="Endonuclease/exonuclease/phosphatase" evidence="1">
    <location>
        <begin position="83"/>
        <end position="280"/>
    </location>
</feature>
<reference evidence="4" key="1">
    <citation type="submission" date="2017-02" db="UniProtKB">
        <authorList>
            <consortium name="WormBaseParasite"/>
        </authorList>
    </citation>
    <scope>IDENTIFICATION</scope>
</reference>
<organism evidence="4">
    <name type="scientific">Enterobius vermicularis</name>
    <name type="common">Human pinworm</name>
    <dbReference type="NCBI Taxonomy" id="51028"/>
    <lineage>
        <taxon>Eukaryota</taxon>
        <taxon>Metazoa</taxon>
        <taxon>Ecdysozoa</taxon>
        <taxon>Nematoda</taxon>
        <taxon>Chromadorea</taxon>
        <taxon>Rhabditida</taxon>
        <taxon>Spirurina</taxon>
        <taxon>Oxyuridomorpha</taxon>
        <taxon>Oxyuroidea</taxon>
        <taxon>Oxyuridae</taxon>
        <taxon>Enterobius</taxon>
    </lineage>
</organism>
<dbReference type="SUPFAM" id="SSF56219">
    <property type="entry name" value="DNase I-like"/>
    <property type="match status" value="1"/>
</dbReference>
<dbReference type="Gene3D" id="3.60.10.10">
    <property type="entry name" value="Endonuclease/exonuclease/phosphatase"/>
    <property type="match status" value="1"/>
</dbReference>
<evidence type="ECO:0000313" key="2">
    <source>
        <dbReference type="EMBL" id="VDD96256.1"/>
    </source>
</evidence>
<dbReference type="WBParaSite" id="EVEC_0001172901-mRNA-1">
    <property type="protein sequence ID" value="EVEC_0001172901-mRNA-1"/>
    <property type="gene ID" value="EVEC_0001172901"/>
</dbReference>
<evidence type="ECO:0000313" key="4">
    <source>
        <dbReference type="WBParaSite" id="EVEC_0001172901-mRNA-1"/>
    </source>
</evidence>
<sequence length="422" mass="48309">MVSADDPITYAEKRRSYKRRVLRKNSSCITGSSQSNFTEHDSSEDDLTSDLLSHGTSMLFNLLPRKWEVVQPYYLENVNFRICTYNVLSQNIIDRTVFLYEHLLSSESRHHEISWSYRSALLAKEFGLIGADVFCLQEVQNDHYEIFFRPTMEKAGYRGIYKKRADPLVDGCAIFYRADFELVYHKDIEFVFGSEKSFNHGNVAQVVRLRTKDGGEVCVTNTHLLFNRRLGHVKIAQAVRLLASIYEATPDSCPFIMCGDFNMQPESPMCNFISDGFLPFANLKQFEVSGQGGSGGSVLRPDLFPIGIHRHEKNFNNRDAFVHNLKFASAYCHVTEDLKPEISAFQSEKACNPDFIFYSIEDKILHEKPRSPCILEIREGQLHLVRRLTLPSELLLRSTIGPWPNFTTPSDHIPLVVDFALL</sequence>
<dbReference type="PANTHER" id="PTHR12121:SF34">
    <property type="entry name" value="PROTEIN ANGEL"/>
    <property type="match status" value="1"/>
</dbReference>
<gene>
    <name evidence="2" type="ORF">EVEC_LOCUS11007</name>
</gene>
<dbReference type="AlphaFoldDB" id="A0A0N4VLG1"/>
<keyword evidence="3" id="KW-1185">Reference proteome</keyword>
<dbReference type="EMBL" id="UXUI01011463">
    <property type="protein sequence ID" value="VDD96256.1"/>
    <property type="molecule type" value="Genomic_DNA"/>
</dbReference>
<protein>
    <submittedName>
        <fullName evidence="4">Endo/exonuclease/phosphatase domain-containing protein</fullName>
    </submittedName>
</protein>
<dbReference type="OrthoDB" id="10253982at2759"/>
<dbReference type="InterPro" id="IPR036691">
    <property type="entry name" value="Endo/exonu/phosph_ase_sf"/>
</dbReference>
<reference evidence="2 3" key="2">
    <citation type="submission" date="2018-10" db="EMBL/GenBank/DDBJ databases">
        <authorList>
            <consortium name="Pathogen Informatics"/>
        </authorList>
    </citation>
    <scope>NUCLEOTIDE SEQUENCE [LARGE SCALE GENOMIC DNA]</scope>
</reference>
<dbReference type="PANTHER" id="PTHR12121">
    <property type="entry name" value="CARBON CATABOLITE REPRESSOR PROTEIN 4"/>
    <property type="match status" value="1"/>
</dbReference>